<feature type="domain" description="RNA polymerase sigma factor 70 region 4 type 2" evidence="6">
    <location>
        <begin position="116"/>
        <end position="166"/>
    </location>
</feature>
<dbReference type="Gene3D" id="1.10.10.10">
    <property type="entry name" value="Winged helix-like DNA-binding domain superfamily/Winged helix DNA-binding domain"/>
    <property type="match status" value="1"/>
</dbReference>
<dbReference type="Pfam" id="PF08281">
    <property type="entry name" value="Sigma70_r4_2"/>
    <property type="match status" value="1"/>
</dbReference>
<accession>A0A545U6J3</accession>
<keyword evidence="8" id="KW-1185">Reference proteome</keyword>
<dbReference type="InterPro" id="IPR007627">
    <property type="entry name" value="RNA_pol_sigma70_r2"/>
</dbReference>
<dbReference type="SUPFAM" id="SSF88946">
    <property type="entry name" value="Sigma2 domain of RNA polymerase sigma factors"/>
    <property type="match status" value="1"/>
</dbReference>
<dbReference type="GO" id="GO:0003677">
    <property type="term" value="F:DNA binding"/>
    <property type="evidence" value="ECO:0007669"/>
    <property type="project" value="InterPro"/>
</dbReference>
<proteinExistence type="inferred from homology"/>
<dbReference type="Gene3D" id="1.10.1740.10">
    <property type="match status" value="1"/>
</dbReference>
<dbReference type="GO" id="GO:0003899">
    <property type="term" value="F:DNA-directed RNA polymerase activity"/>
    <property type="evidence" value="ECO:0007669"/>
    <property type="project" value="UniProtKB-EC"/>
</dbReference>
<dbReference type="GO" id="GO:0006352">
    <property type="term" value="P:DNA-templated transcription initiation"/>
    <property type="evidence" value="ECO:0007669"/>
    <property type="project" value="InterPro"/>
</dbReference>
<evidence type="ECO:0000256" key="2">
    <source>
        <dbReference type="ARBA" id="ARBA00023015"/>
    </source>
</evidence>
<evidence type="ECO:0000256" key="4">
    <source>
        <dbReference type="ARBA" id="ARBA00023163"/>
    </source>
</evidence>
<dbReference type="NCBIfam" id="TIGR02937">
    <property type="entry name" value="sigma70-ECF"/>
    <property type="match status" value="1"/>
</dbReference>
<dbReference type="PANTHER" id="PTHR43133:SF64">
    <property type="entry name" value="ECF SIGMA FACTOR"/>
    <property type="match status" value="1"/>
</dbReference>
<evidence type="ECO:0000259" key="6">
    <source>
        <dbReference type="Pfam" id="PF08281"/>
    </source>
</evidence>
<keyword evidence="4" id="KW-0804">Transcription</keyword>
<feature type="domain" description="RNA polymerase sigma-70 region 2" evidence="5">
    <location>
        <begin position="5"/>
        <end position="73"/>
    </location>
</feature>
<dbReference type="InterPro" id="IPR014284">
    <property type="entry name" value="RNA_pol_sigma-70_dom"/>
</dbReference>
<keyword evidence="2" id="KW-0805">Transcription regulation</keyword>
<keyword evidence="7" id="KW-0548">Nucleotidyltransferase</keyword>
<dbReference type="CDD" id="cd06171">
    <property type="entry name" value="Sigma70_r4"/>
    <property type="match status" value="1"/>
</dbReference>
<dbReference type="InterPro" id="IPR039425">
    <property type="entry name" value="RNA_pol_sigma-70-like"/>
</dbReference>
<protein>
    <submittedName>
        <fullName evidence="7">RNA polymerase sigma factor</fullName>
        <ecNumber evidence="7">2.7.7.6</ecNumber>
    </submittedName>
</protein>
<evidence type="ECO:0000256" key="1">
    <source>
        <dbReference type="ARBA" id="ARBA00010641"/>
    </source>
</evidence>
<dbReference type="Proteomes" id="UP000315439">
    <property type="component" value="Unassembled WGS sequence"/>
</dbReference>
<evidence type="ECO:0000313" key="8">
    <source>
        <dbReference type="Proteomes" id="UP000315439"/>
    </source>
</evidence>
<dbReference type="InterPro" id="IPR013249">
    <property type="entry name" value="RNA_pol_sigma70_r4_t2"/>
</dbReference>
<dbReference type="EMBL" id="VIKS01000013">
    <property type="protein sequence ID" value="TQV85095.1"/>
    <property type="molecule type" value="Genomic_DNA"/>
</dbReference>
<dbReference type="EC" id="2.7.7.6" evidence="7"/>
<dbReference type="Pfam" id="PF04542">
    <property type="entry name" value="Sigma70_r2"/>
    <property type="match status" value="1"/>
</dbReference>
<gene>
    <name evidence="7" type="ORF">FLL46_21235</name>
</gene>
<reference evidence="7 8" key="1">
    <citation type="submission" date="2019-07" db="EMBL/GenBank/DDBJ databases">
        <title>Draft genome for Aliikangiella sp. M105.</title>
        <authorList>
            <person name="Wang G."/>
        </authorList>
    </citation>
    <scope>NUCLEOTIDE SEQUENCE [LARGE SCALE GENOMIC DNA]</scope>
    <source>
        <strain evidence="7 8">M105</strain>
    </source>
</reference>
<dbReference type="AlphaFoldDB" id="A0A545U6J3"/>
<dbReference type="SUPFAM" id="SSF88659">
    <property type="entry name" value="Sigma3 and sigma4 domains of RNA polymerase sigma factors"/>
    <property type="match status" value="1"/>
</dbReference>
<dbReference type="InterPro" id="IPR036388">
    <property type="entry name" value="WH-like_DNA-bd_sf"/>
</dbReference>
<dbReference type="InterPro" id="IPR013325">
    <property type="entry name" value="RNA_pol_sigma_r2"/>
</dbReference>
<evidence type="ECO:0000259" key="5">
    <source>
        <dbReference type="Pfam" id="PF04542"/>
    </source>
</evidence>
<dbReference type="InterPro" id="IPR013324">
    <property type="entry name" value="RNA_pol_sigma_r3/r4-like"/>
</dbReference>
<keyword evidence="3" id="KW-0731">Sigma factor</keyword>
<dbReference type="PANTHER" id="PTHR43133">
    <property type="entry name" value="RNA POLYMERASE ECF-TYPE SIGMA FACTO"/>
    <property type="match status" value="1"/>
</dbReference>
<evidence type="ECO:0000313" key="7">
    <source>
        <dbReference type="EMBL" id="TQV85095.1"/>
    </source>
</evidence>
<comment type="caution">
    <text evidence="7">The sequence shown here is derived from an EMBL/GenBank/DDBJ whole genome shotgun (WGS) entry which is preliminary data.</text>
</comment>
<dbReference type="OrthoDB" id="9783733at2"/>
<sequence length="175" mass="20427">MSNSIEQFLAQVEKKAYRMAEIATQNQSDALDIVQDAMIKLVEKYSDKPAEQWKPLFYRILHSRIMDYFRRRKIQRSIFFWKNSNDDEQRDDQIAQASDFITPEREISGKRNIEMVIAGLKRLPPRQQQCFMLRSWEGLSVSDTAKAMGCSQGSVKTHYSRAKESLKNVLSEELV</sequence>
<name>A0A545U6J3_9GAMM</name>
<organism evidence="7 8">
    <name type="scientific">Aliikangiella coralliicola</name>
    <dbReference type="NCBI Taxonomy" id="2592383"/>
    <lineage>
        <taxon>Bacteria</taxon>
        <taxon>Pseudomonadati</taxon>
        <taxon>Pseudomonadota</taxon>
        <taxon>Gammaproteobacteria</taxon>
        <taxon>Oceanospirillales</taxon>
        <taxon>Pleioneaceae</taxon>
        <taxon>Aliikangiella</taxon>
    </lineage>
</organism>
<keyword evidence="7" id="KW-0808">Transferase</keyword>
<evidence type="ECO:0000256" key="3">
    <source>
        <dbReference type="ARBA" id="ARBA00023082"/>
    </source>
</evidence>
<comment type="similarity">
    <text evidence="1">Belongs to the sigma-70 factor family. ECF subfamily.</text>
</comment>
<dbReference type="NCBIfam" id="NF006550">
    <property type="entry name" value="PRK09047.1"/>
    <property type="match status" value="1"/>
</dbReference>
<dbReference type="GO" id="GO:0016987">
    <property type="term" value="F:sigma factor activity"/>
    <property type="evidence" value="ECO:0007669"/>
    <property type="project" value="UniProtKB-KW"/>
</dbReference>